<evidence type="ECO:0000313" key="1">
    <source>
        <dbReference type="EMBL" id="KAK2641821.1"/>
    </source>
</evidence>
<accession>A0AAD9WSS6</accession>
<dbReference type="PANTHER" id="PTHR48449:SF1">
    <property type="entry name" value="DUF1985 DOMAIN-CONTAINING PROTEIN"/>
    <property type="match status" value="1"/>
</dbReference>
<dbReference type="AlphaFoldDB" id="A0AAD9WSS6"/>
<dbReference type="Proteomes" id="UP001280121">
    <property type="component" value="Unassembled WGS sequence"/>
</dbReference>
<proteinExistence type="predicted"/>
<comment type="caution">
    <text evidence="1">The sequence shown here is derived from an EMBL/GenBank/DDBJ whole genome shotgun (WGS) entry which is preliminary data.</text>
</comment>
<dbReference type="PANTHER" id="PTHR48449">
    <property type="entry name" value="DUF1985 DOMAIN-CONTAINING PROTEIN"/>
    <property type="match status" value="1"/>
</dbReference>
<protein>
    <submittedName>
        <fullName evidence="1">Uncharacterized protein</fullName>
    </submittedName>
</protein>
<reference evidence="1" key="1">
    <citation type="journal article" date="2023" name="Plant J.">
        <title>Genome sequences and population genomics provide insights into the demographic history, inbreeding, and mutation load of two 'living fossil' tree species of Dipteronia.</title>
        <authorList>
            <person name="Feng Y."/>
            <person name="Comes H.P."/>
            <person name="Chen J."/>
            <person name="Zhu S."/>
            <person name="Lu R."/>
            <person name="Zhang X."/>
            <person name="Li P."/>
            <person name="Qiu J."/>
            <person name="Olsen K.M."/>
            <person name="Qiu Y."/>
        </authorList>
    </citation>
    <scope>NUCLEOTIDE SEQUENCE</scope>
    <source>
        <strain evidence="1">KIB01</strain>
    </source>
</reference>
<organism evidence="1 2">
    <name type="scientific">Dipteronia dyeriana</name>
    <dbReference type="NCBI Taxonomy" id="168575"/>
    <lineage>
        <taxon>Eukaryota</taxon>
        <taxon>Viridiplantae</taxon>
        <taxon>Streptophyta</taxon>
        <taxon>Embryophyta</taxon>
        <taxon>Tracheophyta</taxon>
        <taxon>Spermatophyta</taxon>
        <taxon>Magnoliopsida</taxon>
        <taxon>eudicotyledons</taxon>
        <taxon>Gunneridae</taxon>
        <taxon>Pentapetalae</taxon>
        <taxon>rosids</taxon>
        <taxon>malvids</taxon>
        <taxon>Sapindales</taxon>
        <taxon>Sapindaceae</taxon>
        <taxon>Hippocastanoideae</taxon>
        <taxon>Acereae</taxon>
        <taxon>Dipteronia</taxon>
    </lineage>
</organism>
<name>A0AAD9WSS6_9ROSI</name>
<sequence>MTNRLRELLKTPEEEWYEGKLTRHDYFDALNRVLTEFADEDRRRYMASCLGHFMTMHRSMKLLGGVIHRLLLRGVHHKGPPDEMRFMLGTHKGSIDNGIHQRYFVGMDEISFIDLRDVLRCGEFQQAYDRMKLCMIYMRNWILLGLDEREKIPVWQLRLVENLDAFDAFLCYNFNGLTMVSDVYDHKAEAYSS</sequence>
<gene>
    <name evidence="1" type="ORF">Ddye_023584</name>
</gene>
<keyword evidence="2" id="KW-1185">Reference proteome</keyword>
<evidence type="ECO:0000313" key="2">
    <source>
        <dbReference type="Proteomes" id="UP001280121"/>
    </source>
</evidence>
<dbReference type="EMBL" id="JANJYI010000007">
    <property type="protein sequence ID" value="KAK2641821.1"/>
    <property type="molecule type" value="Genomic_DNA"/>
</dbReference>